<keyword evidence="3" id="KW-1185">Reference proteome</keyword>
<evidence type="ECO:0000313" key="2">
    <source>
        <dbReference type="EMBL" id="KAF4126577.1"/>
    </source>
</evidence>
<evidence type="ECO:0000313" key="3">
    <source>
        <dbReference type="Proteomes" id="UP000749293"/>
    </source>
</evidence>
<name>A0A9P4Z347_9HYPO</name>
<proteinExistence type="predicted"/>
<dbReference type="RefSeq" id="XP_035325229.1">
    <property type="nucleotide sequence ID" value="XM_035462299.1"/>
</dbReference>
<dbReference type="EMBL" id="JAANYQ010000001">
    <property type="protein sequence ID" value="KAF4126577.1"/>
    <property type="molecule type" value="Genomic_DNA"/>
</dbReference>
<gene>
    <name evidence="2" type="ORF">GMORB2_0313</name>
</gene>
<feature type="region of interest" description="Disordered" evidence="1">
    <location>
        <begin position="110"/>
        <end position="136"/>
    </location>
</feature>
<dbReference type="GeneID" id="55966543"/>
<comment type="caution">
    <text evidence="2">The sequence shown here is derived from an EMBL/GenBank/DDBJ whole genome shotgun (WGS) entry which is preliminary data.</text>
</comment>
<sequence length="181" mass="20103">MRGRTRDRSHHSRRSSVVTKTYRRTDDPESSTFRGRSPQRASSPRRARRSRSLSRPLSPRSPSAATTAIPVNNVNAAGTSVVAASASASASASVLSPTRHILLNNRLRRDHCPSRASSPRRRWSRRARSSTRRGDTDLLILSHQQQQRLDSSLSGLRNEIHLHPEDFTASHDDASPMPSPT</sequence>
<feature type="region of interest" description="Disordered" evidence="1">
    <location>
        <begin position="1"/>
        <end position="68"/>
    </location>
</feature>
<reference evidence="2" key="1">
    <citation type="submission" date="2020-03" db="EMBL/GenBank/DDBJ databases">
        <title>Site-based positive gene gene selection in Geosmithia morbida across the United States reveals a broad range of putative effectors and factors for local host and environmental adapation.</title>
        <authorList>
            <person name="Onufrak A."/>
            <person name="Murdoch R.W."/>
            <person name="Gazis R."/>
            <person name="Huff M."/>
            <person name="Staton M."/>
            <person name="Klingeman W."/>
            <person name="Hadziabdic D."/>
        </authorList>
    </citation>
    <scope>NUCLEOTIDE SEQUENCE</scope>
    <source>
        <strain evidence="2">1262</strain>
    </source>
</reference>
<evidence type="ECO:0000256" key="1">
    <source>
        <dbReference type="SAM" id="MobiDB-lite"/>
    </source>
</evidence>
<dbReference type="Proteomes" id="UP000749293">
    <property type="component" value="Unassembled WGS sequence"/>
</dbReference>
<dbReference type="AlphaFoldDB" id="A0A9P4Z347"/>
<protein>
    <submittedName>
        <fullName evidence="2">Uncharacterized protein</fullName>
    </submittedName>
</protein>
<feature type="compositionally biased region" description="Basic and acidic residues" evidence="1">
    <location>
        <begin position="158"/>
        <end position="174"/>
    </location>
</feature>
<feature type="compositionally biased region" description="Basic residues" evidence="1">
    <location>
        <begin position="118"/>
        <end position="131"/>
    </location>
</feature>
<feature type="compositionally biased region" description="Basic residues" evidence="1">
    <location>
        <begin position="43"/>
        <end position="52"/>
    </location>
</feature>
<feature type="region of interest" description="Disordered" evidence="1">
    <location>
        <begin position="148"/>
        <end position="181"/>
    </location>
</feature>
<feature type="compositionally biased region" description="Low complexity" evidence="1">
    <location>
        <begin position="53"/>
        <end position="68"/>
    </location>
</feature>
<organism evidence="2 3">
    <name type="scientific">Geosmithia morbida</name>
    <dbReference type="NCBI Taxonomy" id="1094350"/>
    <lineage>
        <taxon>Eukaryota</taxon>
        <taxon>Fungi</taxon>
        <taxon>Dikarya</taxon>
        <taxon>Ascomycota</taxon>
        <taxon>Pezizomycotina</taxon>
        <taxon>Sordariomycetes</taxon>
        <taxon>Hypocreomycetidae</taxon>
        <taxon>Hypocreales</taxon>
        <taxon>Bionectriaceae</taxon>
        <taxon>Geosmithia</taxon>
    </lineage>
</organism>
<accession>A0A9P4Z347</accession>